<protein>
    <submittedName>
        <fullName evidence="1">Uncharacterized protein</fullName>
    </submittedName>
</protein>
<dbReference type="EMBL" id="CACRUG010000011">
    <property type="protein sequence ID" value="VYU15842.1"/>
    <property type="molecule type" value="Genomic_DNA"/>
</dbReference>
<dbReference type="Proteomes" id="UP001228955">
    <property type="component" value="Chromosome"/>
</dbReference>
<dbReference type="AlphaFoldDB" id="A0A6N3CIR1"/>
<reference evidence="1" key="1">
    <citation type="submission" date="2019-11" db="EMBL/GenBank/DDBJ databases">
        <authorList>
            <person name="Feng L."/>
        </authorList>
    </citation>
    <scope>NUCLEOTIDE SEQUENCE</scope>
    <source>
        <strain evidence="1">VparvulaLFYP99</strain>
    </source>
</reference>
<organism evidence="1">
    <name type="scientific">Veillonella parvula</name>
    <name type="common">Staphylococcus parvulus</name>
    <dbReference type="NCBI Taxonomy" id="29466"/>
    <lineage>
        <taxon>Bacteria</taxon>
        <taxon>Bacillati</taxon>
        <taxon>Bacillota</taxon>
        <taxon>Negativicutes</taxon>
        <taxon>Veillonellales</taxon>
        <taxon>Veillonellaceae</taxon>
        <taxon>Veillonella</taxon>
    </lineage>
</organism>
<proteinExistence type="predicted"/>
<reference evidence="2" key="2">
    <citation type="submission" date="2023-08" db="EMBL/GenBank/DDBJ databases">
        <title>Veillonella_parvula_DSM 2007_complete_genome_hifiasm_Zymo_Research_D6332.</title>
        <authorList>
            <person name="Damerum A."/>
        </authorList>
    </citation>
    <scope>NUCLEOTIDE SEQUENCE</scope>
    <source>
        <strain evidence="2">DSM 2007</strain>
    </source>
</reference>
<evidence type="ECO:0000313" key="1">
    <source>
        <dbReference type="EMBL" id="VYU15842.1"/>
    </source>
</evidence>
<accession>A0A6N3CIR1</accession>
<gene>
    <name evidence="2" type="ORF">RDV51_05720</name>
    <name evidence="1" type="ORF">VPLFYP99_00180</name>
</gene>
<dbReference type="EMBL" id="CP133463">
    <property type="protein sequence ID" value="WMS18947.1"/>
    <property type="molecule type" value="Genomic_DNA"/>
</dbReference>
<name>A0A6N3CIR1_VEIPA</name>
<sequence length="263" mass="30291">MGLVSWLIINGDDSLANHAYRDKERQDLILASEALEENRDKSFYCPNPLCNSKLFVCAGDGSRKAYFRATKSAYKHIANCPYANSSVAFDDNKFNELNFSFENAMQNLLVKKNPKNSSGNSKKSSYGEYYNLTLSTIKQIYSICKRFPPNYSYGNEKIGRMILDDRTAYWYPKGVFGFKIIESCVKGRFYDSDKNEIYLVAPVANPNYHFILSISDINLYKKIRNMVFENKDKFIIVAGDWKASNLGYGYFETRIYSDRQITI</sequence>
<dbReference type="RefSeq" id="WP_004693472.1">
    <property type="nucleotide sequence ID" value="NZ_CACRUG010000011.1"/>
</dbReference>
<evidence type="ECO:0000313" key="2">
    <source>
        <dbReference type="EMBL" id="WMS18947.1"/>
    </source>
</evidence>